<evidence type="ECO:0000313" key="4">
    <source>
        <dbReference type="Proteomes" id="UP000183997"/>
    </source>
</evidence>
<protein>
    <submittedName>
        <fullName evidence="3">Sporulation lipoprotein, YhcN/YlaJ family</fullName>
    </submittedName>
</protein>
<evidence type="ECO:0000256" key="2">
    <source>
        <dbReference type="SAM" id="SignalP"/>
    </source>
</evidence>
<dbReference type="Proteomes" id="UP000183997">
    <property type="component" value="Unassembled WGS sequence"/>
</dbReference>
<dbReference type="OrthoDB" id="1707228at2"/>
<feature type="region of interest" description="Disordered" evidence="1">
    <location>
        <begin position="30"/>
        <end position="49"/>
    </location>
</feature>
<evidence type="ECO:0000256" key="1">
    <source>
        <dbReference type="SAM" id="MobiDB-lite"/>
    </source>
</evidence>
<accession>A0A1M6R4F5</accession>
<keyword evidence="2" id="KW-0732">Signal</keyword>
<feature type="signal peptide" evidence="2">
    <location>
        <begin position="1"/>
        <end position="23"/>
    </location>
</feature>
<organism evidence="3 4">
    <name type="scientific">Desulforamulus aeronauticus DSM 10349</name>
    <dbReference type="NCBI Taxonomy" id="1121421"/>
    <lineage>
        <taxon>Bacteria</taxon>
        <taxon>Bacillati</taxon>
        <taxon>Bacillota</taxon>
        <taxon>Clostridia</taxon>
        <taxon>Eubacteriales</taxon>
        <taxon>Peptococcaceae</taxon>
        <taxon>Desulforamulus</taxon>
    </lineage>
</organism>
<dbReference type="AlphaFoldDB" id="A0A1M6R4F5"/>
<dbReference type="InterPro" id="IPR019076">
    <property type="entry name" value="Spore_lipoprot_YhcN/YlaJ-like"/>
</dbReference>
<gene>
    <name evidence="3" type="ORF">SAMN02745123_01293</name>
</gene>
<sequence length="159" mass="17068">MKDINKLILLPMTVLLGASLVFGGCTAAKKPEPTTPAPTTPRATTPAPGYPREVADRTVSEANKVNGVRGCTAVVSGKNIYVGLDLNSNLEKNKSVAVEKEVLDRVKKKEGNYMVTVSSDVDTVTRIKKVSQGVAAGKPIESFDQEMRDIGNRLQPKTK</sequence>
<proteinExistence type="predicted"/>
<keyword evidence="3" id="KW-0449">Lipoprotein</keyword>
<name>A0A1M6R4F5_9FIRM</name>
<reference evidence="4" key="1">
    <citation type="submission" date="2016-11" db="EMBL/GenBank/DDBJ databases">
        <authorList>
            <person name="Varghese N."/>
            <person name="Submissions S."/>
        </authorList>
    </citation>
    <scope>NUCLEOTIDE SEQUENCE [LARGE SCALE GENOMIC DNA]</scope>
    <source>
        <strain evidence="4">DSM 10349</strain>
    </source>
</reference>
<dbReference type="RefSeq" id="WP_072912072.1">
    <property type="nucleotide sequence ID" value="NZ_FRAR01000010.1"/>
</dbReference>
<dbReference type="STRING" id="1121421.SAMN02745123_01293"/>
<dbReference type="EMBL" id="FRAR01000010">
    <property type="protein sequence ID" value="SHK27344.1"/>
    <property type="molecule type" value="Genomic_DNA"/>
</dbReference>
<keyword evidence="4" id="KW-1185">Reference proteome</keyword>
<dbReference type="Pfam" id="PF09580">
    <property type="entry name" value="Spore_YhcN_YlaJ"/>
    <property type="match status" value="1"/>
</dbReference>
<evidence type="ECO:0000313" key="3">
    <source>
        <dbReference type="EMBL" id="SHK27344.1"/>
    </source>
</evidence>
<dbReference type="PROSITE" id="PS51257">
    <property type="entry name" value="PROKAR_LIPOPROTEIN"/>
    <property type="match status" value="1"/>
</dbReference>
<feature type="chain" id="PRO_5039507339" evidence="2">
    <location>
        <begin position="24"/>
        <end position="159"/>
    </location>
</feature>